<evidence type="ECO:0000313" key="2">
    <source>
        <dbReference type="EMBL" id="SLN66832.1"/>
    </source>
</evidence>
<dbReference type="EMBL" id="FWFX01000014">
    <property type="protein sequence ID" value="SLN66832.1"/>
    <property type="molecule type" value="Genomic_DNA"/>
</dbReference>
<name>A0A1X7A2J7_9RHOB</name>
<sequence>MAAFFVATFWAGLAQANCRLALVLALDVSSSVDANEYDLQRLGLAAALNAPDVRHAILQGGNGHVALAVYEWSGFNQQKLHLDWSLLRNHADIDQAVAILAKMSRSHDNFPTSVGQALGYGALVLKRAPDCRRQVIDVSGDGVNNHGYGPLAAYRNFPFDGVVVNGLVLLGESPNVADFYRNRILRGSGAFLIIANGFEEFKTAMTRKLFREINELAVGHLKHPNRTQGG</sequence>
<dbReference type="Gene3D" id="3.40.50.410">
    <property type="entry name" value="von Willebrand factor, type A domain"/>
    <property type="match status" value="1"/>
</dbReference>
<keyword evidence="3" id="KW-1185">Reference proteome</keyword>
<evidence type="ECO:0000313" key="3">
    <source>
        <dbReference type="Proteomes" id="UP000193061"/>
    </source>
</evidence>
<proteinExistence type="predicted"/>
<feature type="signal peptide" evidence="1">
    <location>
        <begin position="1"/>
        <end position="16"/>
    </location>
</feature>
<dbReference type="InterPro" id="IPR036465">
    <property type="entry name" value="vWFA_dom_sf"/>
</dbReference>
<reference evidence="2 3" key="1">
    <citation type="submission" date="2017-03" db="EMBL/GenBank/DDBJ databases">
        <authorList>
            <person name="Afonso C.L."/>
            <person name="Miller P.J."/>
            <person name="Scott M.A."/>
            <person name="Spackman E."/>
            <person name="Goraichik I."/>
            <person name="Dimitrov K.M."/>
            <person name="Suarez D.L."/>
            <person name="Swayne D.E."/>
        </authorList>
    </citation>
    <scope>NUCLEOTIDE SEQUENCE [LARGE SCALE GENOMIC DNA]</scope>
    <source>
        <strain evidence="2 3">CECT 7450</strain>
    </source>
</reference>
<organism evidence="2 3">
    <name type="scientific">Roseovarius albus</name>
    <dbReference type="NCBI Taxonomy" id="1247867"/>
    <lineage>
        <taxon>Bacteria</taxon>
        <taxon>Pseudomonadati</taxon>
        <taxon>Pseudomonadota</taxon>
        <taxon>Alphaproteobacteria</taxon>
        <taxon>Rhodobacterales</taxon>
        <taxon>Roseobacteraceae</taxon>
        <taxon>Roseovarius</taxon>
    </lineage>
</organism>
<dbReference type="AlphaFoldDB" id="A0A1X7A2J7"/>
<keyword evidence="1" id="KW-0732">Signal</keyword>
<dbReference type="Pfam" id="PF06707">
    <property type="entry name" value="DUF1194"/>
    <property type="match status" value="1"/>
</dbReference>
<protein>
    <recommendedName>
        <fullName evidence="4">von Willebrand factor type A domain protein</fullName>
    </recommendedName>
</protein>
<dbReference type="SUPFAM" id="SSF53300">
    <property type="entry name" value="vWA-like"/>
    <property type="match status" value="1"/>
</dbReference>
<feature type="chain" id="PRO_5010879582" description="von Willebrand factor type A domain protein" evidence="1">
    <location>
        <begin position="17"/>
        <end position="230"/>
    </location>
</feature>
<dbReference type="InterPro" id="IPR010607">
    <property type="entry name" value="DUF1194"/>
</dbReference>
<accession>A0A1X7A2J7</accession>
<evidence type="ECO:0000256" key="1">
    <source>
        <dbReference type="SAM" id="SignalP"/>
    </source>
</evidence>
<dbReference type="Proteomes" id="UP000193061">
    <property type="component" value="Unassembled WGS sequence"/>
</dbReference>
<gene>
    <name evidence="2" type="ORF">ROA7450_03543</name>
</gene>
<evidence type="ECO:0008006" key="4">
    <source>
        <dbReference type="Google" id="ProtNLM"/>
    </source>
</evidence>